<keyword evidence="2" id="KW-0808">Transferase</keyword>
<evidence type="ECO:0000313" key="2">
    <source>
        <dbReference type="EMBL" id="STP23104.1"/>
    </source>
</evidence>
<accession>A0A377KFQ4</accession>
<reference evidence="2 3" key="1">
    <citation type="submission" date="2018-06" db="EMBL/GenBank/DDBJ databases">
        <authorList>
            <consortium name="Pathogen Informatics"/>
            <person name="Doyle S."/>
        </authorList>
    </citation>
    <scope>NUCLEOTIDE SEQUENCE [LARGE SCALE GENOMIC DNA]</scope>
    <source>
        <strain evidence="2 3">NCTC9075</strain>
    </source>
</reference>
<dbReference type="Proteomes" id="UP000254181">
    <property type="component" value="Unassembled WGS sequence"/>
</dbReference>
<name>A0A377KFQ4_ECOLX</name>
<dbReference type="GO" id="GO:0044281">
    <property type="term" value="P:small molecule metabolic process"/>
    <property type="evidence" value="ECO:0007669"/>
    <property type="project" value="UniProtKB-ARBA"/>
</dbReference>
<dbReference type="SUPFAM" id="SSF53901">
    <property type="entry name" value="Thiolase-like"/>
    <property type="match status" value="1"/>
</dbReference>
<protein>
    <submittedName>
        <fullName evidence="2">3-ketoacyl-CoA thiolase (Fatty oxidation complex beta subunit)</fullName>
        <ecNumber evidence="2">2.3.1.16</ecNumber>
    </submittedName>
</protein>
<organism evidence="2 3">
    <name type="scientific">Escherichia coli</name>
    <dbReference type="NCBI Taxonomy" id="562"/>
    <lineage>
        <taxon>Bacteria</taxon>
        <taxon>Pseudomonadati</taxon>
        <taxon>Pseudomonadota</taxon>
        <taxon>Gammaproteobacteria</taxon>
        <taxon>Enterobacterales</taxon>
        <taxon>Enterobacteriaceae</taxon>
        <taxon>Escherichia</taxon>
    </lineage>
</organism>
<dbReference type="Pfam" id="PF00108">
    <property type="entry name" value="Thiolase_N"/>
    <property type="match status" value="1"/>
</dbReference>
<dbReference type="EC" id="2.3.1.16" evidence="2"/>
<gene>
    <name evidence="2" type="primary">fadA_1</name>
    <name evidence="2" type="ORF">NCTC9075_06635</name>
</gene>
<proteinExistence type="predicted"/>
<feature type="domain" description="Thiolase N-terminal" evidence="1">
    <location>
        <begin position="4"/>
        <end position="43"/>
    </location>
</feature>
<evidence type="ECO:0000313" key="3">
    <source>
        <dbReference type="Proteomes" id="UP000254181"/>
    </source>
</evidence>
<dbReference type="InterPro" id="IPR016039">
    <property type="entry name" value="Thiolase-like"/>
</dbReference>
<dbReference type="InterPro" id="IPR020616">
    <property type="entry name" value="Thiolase_N"/>
</dbReference>
<keyword evidence="2" id="KW-0012">Acyltransferase</keyword>
<evidence type="ECO:0000259" key="1">
    <source>
        <dbReference type="Pfam" id="PF00108"/>
    </source>
</evidence>
<dbReference type="EMBL" id="UGEM01000004">
    <property type="protein sequence ID" value="STP23104.1"/>
    <property type="molecule type" value="Genomic_DNA"/>
</dbReference>
<dbReference type="AlphaFoldDB" id="A0A377KFQ4"/>
<dbReference type="Gene3D" id="3.40.47.10">
    <property type="match status" value="1"/>
</dbReference>
<dbReference type="GO" id="GO:0003988">
    <property type="term" value="F:acetyl-CoA C-acyltransferase activity"/>
    <property type="evidence" value="ECO:0007669"/>
    <property type="project" value="UniProtKB-EC"/>
</dbReference>
<sequence>MEQVVIVDAIRTPMGRSKGGAFRNVRAEDLSAHLMRSLLARNPALEAAAP</sequence>